<keyword evidence="4" id="KW-1185">Reference proteome</keyword>
<keyword evidence="1" id="KW-0472">Membrane</keyword>
<feature type="transmembrane region" description="Helical" evidence="1">
    <location>
        <begin position="127"/>
        <end position="149"/>
    </location>
</feature>
<sequence>MLIFPKLIGLVRMKFRILTLFLLFSIFGISQEIPTSSPAVRIDSLVYSSGKYSADSLLKRNPSTDNIIFPKNFDPQFQSKYKGPEFDYTTVKPRESLWQKIAKKIKKILESVFGEVDPNKASSYTEIIMRLFAIVIIGLVLYFFIQFLLNKDGNFFFAKKNKKFNITNHDLQENIHEIDFKESIEKLEINRDYRSAIRYHFLFVLKRLTDHALISWNPEKTNKDYLRELKTTDLKNSFSELSYIFDFVWYGEFEVSEERYKSLKEKFTQFKL</sequence>
<dbReference type="EMBL" id="FTOI01000002">
    <property type="protein sequence ID" value="SIS48621.1"/>
    <property type="molecule type" value="Genomic_DNA"/>
</dbReference>
<evidence type="ECO:0000313" key="3">
    <source>
        <dbReference type="EMBL" id="SIS48621.1"/>
    </source>
</evidence>
<evidence type="ECO:0000256" key="1">
    <source>
        <dbReference type="SAM" id="Phobius"/>
    </source>
</evidence>
<gene>
    <name evidence="3" type="ORF">SAMN05421789_10246</name>
</gene>
<name>A0A1N7JH92_9FLAO</name>
<evidence type="ECO:0000313" key="4">
    <source>
        <dbReference type="Proteomes" id="UP000185839"/>
    </source>
</evidence>
<accession>A0A1N7JH92</accession>
<keyword evidence="1" id="KW-1133">Transmembrane helix</keyword>
<dbReference type="AlphaFoldDB" id="A0A1N7JH92"/>
<reference evidence="4" key="1">
    <citation type="submission" date="2017-01" db="EMBL/GenBank/DDBJ databases">
        <authorList>
            <person name="Varghese N."/>
            <person name="Submissions S."/>
        </authorList>
    </citation>
    <scope>NUCLEOTIDE SEQUENCE [LARGE SCALE GENOMIC DNA]</scope>
    <source>
        <strain evidence="4">DSM 23145</strain>
    </source>
</reference>
<dbReference type="Pfam" id="PF13559">
    <property type="entry name" value="DUF4129"/>
    <property type="match status" value="1"/>
</dbReference>
<proteinExistence type="predicted"/>
<organism evidence="3 4">
    <name type="scientific">Kaistella chaponensis</name>
    <dbReference type="NCBI Taxonomy" id="713588"/>
    <lineage>
        <taxon>Bacteria</taxon>
        <taxon>Pseudomonadati</taxon>
        <taxon>Bacteroidota</taxon>
        <taxon>Flavobacteriia</taxon>
        <taxon>Flavobacteriales</taxon>
        <taxon>Weeksellaceae</taxon>
        <taxon>Chryseobacterium group</taxon>
        <taxon>Kaistella</taxon>
    </lineage>
</organism>
<dbReference type="Proteomes" id="UP000185839">
    <property type="component" value="Unassembled WGS sequence"/>
</dbReference>
<dbReference type="STRING" id="713588.SAMN05421789_10246"/>
<feature type="domain" description="Protein-glutamine gamma-glutamyltransferase-like C-terminal" evidence="2">
    <location>
        <begin position="204"/>
        <end position="264"/>
    </location>
</feature>
<dbReference type="InterPro" id="IPR025403">
    <property type="entry name" value="TgpA-like_C"/>
</dbReference>
<protein>
    <recommendedName>
        <fullName evidence="2">Protein-glutamine gamma-glutamyltransferase-like C-terminal domain-containing protein</fullName>
    </recommendedName>
</protein>
<evidence type="ECO:0000259" key="2">
    <source>
        <dbReference type="Pfam" id="PF13559"/>
    </source>
</evidence>
<keyword evidence="1" id="KW-0812">Transmembrane</keyword>